<dbReference type="GO" id="GO:0009279">
    <property type="term" value="C:cell outer membrane"/>
    <property type="evidence" value="ECO:0007669"/>
    <property type="project" value="UniProtKB-SubCell"/>
</dbReference>
<dbReference type="STRING" id="1408281.Epro_0660"/>
<evidence type="ECO:0000313" key="6">
    <source>
        <dbReference type="EMBL" id="AKL98039.1"/>
    </source>
</evidence>
<dbReference type="InterPro" id="IPR006665">
    <property type="entry name" value="OmpA-like"/>
</dbReference>
<dbReference type="OrthoDB" id="5525824at2"/>
<sequence>MTNGKFARKIVLSLCLITLFCLGKLESQELNVIADEHVKTVWKLAITSGQAQIDKQLQEEHEINPGDSFDVIAFSGRIFMFKNKEVLKEFEQRFANAGVNLQDEHKRKIEISSSLTVSTQDLKELALNNKEHAVVLIEFYNKAFEFEKVKDYKMDLRIPAFPLEIAPSYFRTNKYNLSEKDKKAIKDFAEGLKTREYNTIRIEGHTDATGNDRINIPLAKNRAKAVYSELIKNGVPKEKLTYKGYSSWRPVATNKTKAGRAMNRRAEVFVE</sequence>
<organism evidence="6 7">
    <name type="scientific">Endomicrobium proavitum</name>
    <dbReference type="NCBI Taxonomy" id="1408281"/>
    <lineage>
        <taxon>Bacteria</taxon>
        <taxon>Pseudomonadati</taxon>
        <taxon>Elusimicrobiota</taxon>
        <taxon>Endomicrobiia</taxon>
        <taxon>Endomicrobiales</taxon>
        <taxon>Endomicrobiaceae</taxon>
        <taxon>Endomicrobium</taxon>
    </lineage>
</organism>
<evidence type="ECO:0000256" key="1">
    <source>
        <dbReference type="ARBA" id="ARBA00004442"/>
    </source>
</evidence>
<name>A0A0G3WKP2_9BACT</name>
<dbReference type="InterPro" id="IPR050330">
    <property type="entry name" value="Bact_OuterMem_StrucFunc"/>
</dbReference>
<keyword evidence="7" id="KW-1185">Reference proteome</keyword>
<dbReference type="Gene3D" id="3.30.1330.60">
    <property type="entry name" value="OmpA-like domain"/>
    <property type="match status" value="1"/>
</dbReference>
<reference evidence="6 7" key="1">
    <citation type="submission" date="2014-09" db="EMBL/GenBank/DDBJ databases">
        <title>Complete genome sequence of Endomicrobium proavitum.</title>
        <authorList>
            <person name="Zheng H."/>
        </authorList>
    </citation>
    <scope>NUCLEOTIDE SEQUENCE [LARGE SCALE GENOMIC DNA]</scope>
    <source>
        <strain evidence="6 7">Rsa215</strain>
    </source>
</reference>
<dbReference type="PRINTS" id="PR01021">
    <property type="entry name" value="OMPADOMAIN"/>
</dbReference>
<protein>
    <recommendedName>
        <fullName evidence="5">OmpA-like domain-containing protein</fullName>
    </recommendedName>
</protein>
<dbReference type="PANTHER" id="PTHR30329:SF21">
    <property type="entry name" value="LIPOPROTEIN YIAD-RELATED"/>
    <property type="match status" value="1"/>
</dbReference>
<evidence type="ECO:0000313" key="7">
    <source>
        <dbReference type="Proteomes" id="UP000035337"/>
    </source>
</evidence>
<feature type="domain" description="OmpA-like" evidence="5">
    <location>
        <begin position="157"/>
        <end position="271"/>
    </location>
</feature>
<dbReference type="InterPro" id="IPR036737">
    <property type="entry name" value="OmpA-like_sf"/>
</dbReference>
<dbReference type="SUPFAM" id="SSF103088">
    <property type="entry name" value="OmpA-like"/>
    <property type="match status" value="1"/>
</dbReference>
<dbReference type="AlphaFoldDB" id="A0A0G3WKP2"/>
<evidence type="ECO:0000256" key="3">
    <source>
        <dbReference type="ARBA" id="ARBA00023237"/>
    </source>
</evidence>
<dbReference type="Proteomes" id="UP000035337">
    <property type="component" value="Chromosome"/>
</dbReference>
<evidence type="ECO:0000256" key="2">
    <source>
        <dbReference type="ARBA" id="ARBA00023136"/>
    </source>
</evidence>
<dbReference type="InterPro" id="IPR006664">
    <property type="entry name" value="OMP_bac"/>
</dbReference>
<dbReference type="EMBL" id="CP009498">
    <property type="protein sequence ID" value="AKL98039.1"/>
    <property type="molecule type" value="Genomic_DNA"/>
</dbReference>
<dbReference type="CDD" id="cd07185">
    <property type="entry name" value="OmpA_C-like"/>
    <property type="match status" value="1"/>
</dbReference>
<keyword evidence="3" id="KW-0998">Cell outer membrane</keyword>
<comment type="subcellular location">
    <subcellularLocation>
        <location evidence="1">Cell outer membrane</location>
    </subcellularLocation>
</comment>
<dbReference type="KEGG" id="epo:Epro_0660"/>
<proteinExistence type="predicted"/>
<dbReference type="PROSITE" id="PS51123">
    <property type="entry name" value="OMPA_2"/>
    <property type="match status" value="1"/>
</dbReference>
<evidence type="ECO:0000256" key="4">
    <source>
        <dbReference type="PROSITE-ProRule" id="PRU00473"/>
    </source>
</evidence>
<accession>A0A0G3WKP2</accession>
<gene>
    <name evidence="6" type="ORF">Epro_0660</name>
</gene>
<dbReference type="RefSeq" id="WP_052570586.1">
    <property type="nucleotide sequence ID" value="NZ_CP009498.1"/>
</dbReference>
<dbReference type="Pfam" id="PF00691">
    <property type="entry name" value="OmpA"/>
    <property type="match status" value="1"/>
</dbReference>
<dbReference type="PANTHER" id="PTHR30329">
    <property type="entry name" value="STATOR ELEMENT OF FLAGELLAR MOTOR COMPLEX"/>
    <property type="match status" value="1"/>
</dbReference>
<keyword evidence="2 4" id="KW-0472">Membrane</keyword>
<evidence type="ECO:0000259" key="5">
    <source>
        <dbReference type="PROSITE" id="PS51123"/>
    </source>
</evidence>